<dbReference type="AlphaFoldDB" id="A0A2I0I5V2"/>
<reference evidence="3 4" key="1">
    <citation type="submission" date="2017-11" db="EMBL/GenBank/DDBJ databases">
        <title>De-novo sequencing of pomegranate (Punica granatum L.) genome.</title>
        <authorList>
            <person name="Akparov Z."/>
            <person name="Amiraslanov A."/>
            <person name="Hajiyeva S."/>
            <person name="Abbasov M."/>
            <person name="Kaur K."/>
            <person name="Hamwieh A."/>
            <person name="Solovyev V."/>
            <person name="Salamov A."/>
            <person name="Braich B."/>
            <person name="Kosarev P."/>
            <person name="Mahmoud A."/>
            <person name="Hajiyev E."/>
            <person name="Babayeva S."/>
            <person name="Izzatullayeva V."/>
            <person name="Mammadov A."/>
            <person name="Mammadov A."/>
            <person name="Sharifova S."/>
            <person name="Ojaghi J."/>
            <person name="Eynullazada K."/>
            <person name="Bayramov B."/>
            <person name="Abdulazimova A."/>
            <person name="Shahmuradov I."/>
        </authorList>
    </citation>
    <scope>NUCLEOTIDE SEQUENCE [LARGE SCALE GENOMIC DNA]</scope>
    <source>
        <strain evidence="4">cv. AG2017</strain>
        <tissue evidence="3">Leaf</tissue>
    </source>
</reference>
<name>A0A2I0I5V2_PUNGR</name>
<dbReference type="InterPro" id="IPR036457">
    <property type="entry name" value="PPM-type-like_dom_sf"/>
</dbReference>
<dbReference type="PANTHER" id="PTHR13832:SF228">
    <property type="entry name" value="PROTEIN PHOSPHATASE 2C 23-RELATED"/>
    <property type="match status" value="1"/>
</dbReference>
<organism evidence="3 4">
    <name type="scientific">Punica granatum</name>
    <name type="common">Pomegranate</name>
    <dbReference type="NCBI Taxonomy" id="22663"/>
    <lineage>
        <taxon>Eukaryota</taxon>
        <taxon>Viridiplantae</taxon>
        <taxon>Streptophyta</taxon>
        <taxon>Embryophyta</taxon>
        <taxon>Tracheophyta</taxon>
        <taxon>Spermatophyta</taxon>
        <taxon>Magnoliopsida</taxon>
        <taxon>eudicotyledons</taxon>
        <taxon>Gunneridae</taxon>
        <taxon>Pentapetalae</taxon>
        <taxon>rosids</taxon>
        <taxon>malvids</taxon>
        <taxon>Myrtales</taxon>
        <taxon>Lythraceae</taxon>
        <taxon>Punica</taxon>
    </lineage>
</organism>
<accession>A0A2I0I5V2</accession>
<proteinExistence type="predicted"/>
<dbReference type="PROSITE" id="PS51746">
    <property type="entry name" value="PPM_2"/>
    <property type="match status" value="1"/>
</dbReference>
<dbReference type="EMBL" id="PGOL01003818">
    <property type="protein sequence ID" value="PKI39375.1"/>
    <property type="molecule type" value="Genomic_DNA"/>
</dbReference>
<evidence type="ECO:0000256" key="1">
    <source>
        <dbReference type="SAM" id="MobiDB-lite"/>
    </source>
</evidence>
<feature type="non-terminal residue" evidence="3">
    <location>
        <position position="413"/>
    </location>
</feature>
<dbReference type="CDD" id="cd00143">
    <property type="entry name" value="PP2Cc"/>
    <property type="match status" value="1"/>
</dbReference>
<feature type="region of interest" description="Disordered" evidence="1">
    <location>
        <begin position="162"/>
        <end position="189"/>
    </location>
</feature>
<evidence type="ECO:0000313" key="3">
    <source>
        <dbReference type="EMBL" id="PKI39375.1"/>
    </source>
</evidence>
<dbReference type="SMART" id="SM00332">
    <property type="entry name" value="PP2Cc"/>
    <property type="match status" value="1"/>
</dbReference>
<dbReference type="PANTHER" id="PTHR13832">
    <property type="entry name" value="PROTEIN PHOSPHATASE 2C"/>
    <property type="match status" value="1"/>
</dbReference>
<feature type="domain" description="PPM-type phosphatase" evidence="2">
    <location>
        <begin position="192"/>
        <end position="413"/>
    </location>
</feature>
<dbReference type="GO" id="GO:0004722">
    <property type="term" value="F:protein serine/threonine phosphatase activity"/>
    <property type="evidence" value="ECO:0007669"/>
    <property type="project" value="InterPro"/>
</dbReference>
<dbReference type="InterPro" id="IPR015655">
    <property type="entry name" value="PP2C"/>
</dbReference>
<feature type="compositionally biased region" description="Basic and acidic residues" evidence="1">
    <location>
        <begin position="171"/>
        <end position="182"/>
    </location>
</feature>
<keyword evidence="4" id="KW-1185">Reference proteome</keyword>
<dbReference type="STRING" id="22663.A0A2I0I5V2"/>
<protein>
    <recommendedName>
        <fullName evidence="2">PPM-type phosphatase domain-containing protein</fullName>
    </recommendedName>
</protein>
<dbReference type="SUPFAM" id="SSF81606">
    <property type="entry name" value="PP2C-like"/>
    <property type="match status" value="1"/>
</dbReference>
<evidence type="ECO:0000313" key="4">
    <source>
        <dbReference type="Proteomes" id="UP000233551"/>
    </source>
</evidence>
<dbReference type="Gene3D" id="3.60.40.10">
    <property type="entry name" value="PPM-type phosphatase domain"/>
    <property type="match status" value="1"/>
</dbReference>
<comment type="caution">
    <text evidence="3">The sequence shown here is derived from an EMBL/GenBank/DDBJ whole genome shotgun (WGS) entry which is preliminary data.</text>
</comment>
<sequence length="413" mass="45101">MGNGITKHLGLANCCSKAVGEISRRHPDVILIPPPNGFGLGLGHGHSFCYIRSDHQPRLVEPSSSSSLSSSAQMSTTTFSSISGASISANTSTPLSTSLTDSYSSYRPIERVIYSGSIDRPVPDQVMLDRSLSHGVYEVMTPQRRKRRNLARFFRRAIRRTLARGGSREPGPGKKSESRDGGFESGEFPVGSVQVADGLQWAQGRAGEDRMHVVISEDSSWVFVGIYDGFNGPDAPDFLISNLYSTVHEELKGLLGNNQPMEGGRDGDRGVDHLGVLKALSMALRKTEEAFLEAADQMVTKNPELALMGSCVLVMLMKGEDVYLMNVGDSRAILARKPEPEPDTGPIYGDEDDFDVLPTLTSLQLTRDHSTYIREEVQRIRKAHPNDASAVVNDRVKGYLKVTRAFGAGFLKQ</sequence>
<dbReference type="Proteomes" id="UP000233551">
    <property type="component" value="Unassembled WGS sequence"/>
</dbReference>
<dbReference type="InterPro" id="IPR001932">
    <property type="entry name" value="PPM-type_phosphatase-like_dom"/>
</dbReference>
<dbReference type="Pfam" id="PF00481">
    <property type="entry name" value="PP2C"/>
    <property type="match status" value="1"/>
</dbReference>
<evidence type="ECO:0000259" key="2">
    <source>
        <dbReference type="PROSITE" id="PS51746"/>
    </source>
</evidence>
<gene>
    <name evidence="3" type="ORF">CRG98_040241</name>
</gene>